<gene>
    <name evidence="2" type="ORF">DKX38_026786</name>
</gene>
<name>A0A5N5JAD2_9ROSI</name>
<dbReference type="Proteomes" id="UP000326939">
    <property type="component" value="Chromosome 17"/>
</dbReference>
<dbReference type="EMBL" id="VDCV01000017">
    <property type="protein sequence ID" value="KAB5516138.1"/>
    <property type="molecule type" value="Genomic_DNA"/>
</dbReference>
<accession>A0A5N5JAD2</accession>
<protein>
    <submittedName>
        <fullName evidence="2">Uncharacterized protein</fullName>
    </submittedName>
</protein>
<feature type="transmembrane region" description="Helical" evidence="1">
    <location>
        <begin position="21"/>
        <end position="40"/>
    </location>
</feature>
<keyword evidence="1" id="KW-0472">Membrane</keyword>
<sequence length="100" mass="11234">MSSFKKPKSVKARENQVPCRSAIATVILLFSVINTAPLYISTFFNLKRKSLSLALASRGNSAVLAVQILCKKSFSWIGEFSELKFGSFRFHGECFLLFTY</sequence>
<evidence type="ECO:0000313" key="3">
    <source>
        <dbReference type="Proteomes" id="UP000326939"/>
    </source>
</evidence>
<organism evidence="2 3">
    <name type="scientific">Salix brachista</name>
    <dbReference type="NCBI Taxonomy" id="2182728"/>
    <lineage>
        <taxon>Eukaryota</taxon>
        <taxon>Viridiplantae</taxon>
        <taxon>Streptophyta</taxon>
        <taxon>Embryophyta</taxon>
        <taxon>Tracheophyta</taxon>
        <taxon>Spermatophyta</taxon>
        <taxon>Magnoliopsida</taxon>
        <taxon>eudicotyledons</taxon>
        <taxon>Gunneridae</taxon>
        <taxon>Pentapetalae</taxon>
        <taxon>rosids</taxon>
        <taxon>fabids</taxon>
        <taxon>Malpighiales</taxon>
        <taxon>Salicaceae</taxon>
        <taxon>Saliceae</taxon>
        <taxon>Salix</taxon>
    </lineage>
</organism>
<evidence type="ECO:0000313" key="2">
    <source>
        <dbReference type="EMBL" id="KAB5516138.1"/>
    </source>
</evidence>
<keyword evidence="1" id="KW-0812">Transmembrane</keyword>
<keyword evidence="3" id="KW-1185">Reference proteome</keyword>
<comment type="caution">
    <text evidence="2">The sequence shown here is derived from an EMBL/GenBank/DDBJ whole genome shotgun (WGS) entry which is preliminary data.</text>
</comment>
<evidence type="ECO:0000256" key="1">
    <source>
        <dbReference type="SAM" id="Phobius"/>
    </source>
</evidence>
<dbReference type="AlphaFoldDB" id="A0A5N5JAD2"/>
<proteinExistence type="predicted"/>
<reference evidence="3" key="1">
    <citation type="journal article" date="2019" name="Gigascience">
        <title>De novo genome assembly of the endangered Acer yangbiense, a plant species with extremely small populations endemic to Yunnan Province, China.</title>
        <authorList>
            <person name="Yang J."/>
            <person name="Wariss H.M."/>
            <person name="Tao L."/>
            <person name="Zhang R."/>
            <person name="Yun Q."/>
            <person name="Hollingsworth P."/>
            <person name="Dao Z."/>
            <person name="Luo G."/>
            <person name="Guo H."/>
            <person name="Ma Y."/>
            <person name="Sun W."/>
        </authorList>
    </citation>
    <scope>NUCLEOTIDE SEQUENCE [LARGE SCALE GENOMIC DNA]</scope>
    <source>
        <strain evidence="3">cv. br00</strain>
    </source>
</reference>
<keyword evidence="1" id="KW-1133">Transmembrane helix</keyword>